<dbReference type="Gene3D" id="3.20.20.70">
    <property type="entry name" value="Aldolase class I"/>
    <property type="match status" value="1"/>
</dbReference>
<sequence length="354" mass="39833">MVSTGNFNRILQIHPSRRCNLRCLHCYSSSSPEERDQLSVPLLLQAITDASVQGYTIASFSGGEPLVYKPLPELLKQAHQCQMHTTVTSNGILLDERHLEQLTGAVDLLAISLDGMPASHNRMRSSEQAFEKMAARLEGVRQSGIPFGFIFTLTKQNFRELDWVANFALEQRAKLLQIHPLAEVGHATQSLVGYRPNPSILSYAYLKATRLREALGDKLFVQIDLTHQDLLRSNPGSFFAEESLINQEDYSFAELISPLIIEADGTVVPMQHGFDRNYALGNLNEASLSELTKHWRQERYRAFRELCQQVYQELTAPAHLPITDWYETLMQLAKTSEAGEKSTTVSTVQENAIV</sequence>
<dbReference type="EMBL" id="JAIVFQ010000011">
    <property type="protein sequence ID" value="MCC5599710.1"/>
    <property type="molecule type" value="Genomic_DNA"/>
</dbReference>
<dbReference type="PANTHER" id="PTHR11228">
    <property type="entry name" value="RADICAL SAM DOMAIN PROTEIN"/>
    <property type="match status" value="1"/>
</dbReference>
<dbReference type="CDD" id="cd01335">
    <property type="entry name" value="Radical_SAM"/>
    <property type="match status" value="1"/>
</dbReference>
<dbReference type="InterPro" id="IPR050377">
    <property type="entry name" value="Radical_SAM_PqqE_MftC-like"/>
</dbReference>
<accession>A0ABS8I681</accession>
<dbReference type="Pfam" id="PF04055">
    <property type="entry name" value="Radical_SAM"/>
    <property type="match status" value="1"/>
</dbReference>
<evidence type="ECO:0000313" key="6">
    <source>
        <dbReference type="EMBL" id="MCC5599710.1"/>
    </source>
</evidence>
<dbReference type="InterPro" id="IPR058240">
    <property type="entry name" value="rSAM_sf"/>
</dbReference>
<keyword evidence="1" id="KW-0949">S-adenosyl-L-methionine</keyword>
<dbReference type="CDD" id="cd21109">
    <property type="entry name" value="SPASM"/>
    <property type="match status" value="1"/>
</dbReference>
<keyword evidence="3" id="KW-0408">Iron</keyword>
<name>A0ABS8I681_9NOSO</name>
<dbReference type="InterPro" id="IPR007197">
    <property type="entry name" value="rSAM"/>
</dbReference>
<protein>
    <submittedName>
        <fullName evidence="6">Radical SAM protein</fullName>
    </submittedName>
</protein>
<keyword evidence="7" id="KW-1185">Reference proteome</keyword>
<evidence type="ECO:0000259" key="5">
    <source>
        <dbReference type="PROSITE" id="PS51918"/>
    </source>
</evidence>
<keyword evidence="4" id="KW-0411">Iron-sulfur</keyword>
<dbReference type="Proteomes" id="UP001199525">
    <property type="component" value="Unassembled WGS sequence"/>
</dbReference>
<reference evidence="6 7" key="1">
    <citation type="journal article" date="2021" name="Microorganisms">
        <title>Genome Evolution of Filamentous Cyanobacterium Nostoc Species: From Facultative Symbiosis to Free Living.</title>
        <authorList>
            <person name="Huo D."/>
            <person name="Li H."/>
            <person name="Cai F."/>
            <person name="Guo X."/>
            <person name="Qiao Z."/>
            <person name="Wang W."/>
            <person name="Yu G."/>
            <person name="Li R."/>
        </authorList>
    </citation>
    <scope>NUCLEOTIDE SEQUENCE [LARGE SCALE GENOMIC DNA]</scope>
    <source>
        <strain evidence="6 7">CHAB 5714</strain>
    </source>
</reference>
<dbReference type="SFLD" id="SFLDG01067">
    <property type="entry name" value="SPASM/twitch_domain_containing"/>
    <property type="match status" value="1"/>
</dbReference>
<dbReference type="PROSITE" id="PS51918">
    <property type="entry name" value="RADICAL_SAM"/>
    <property type="match status" value="1"/>
</dbReference>
<organism evidence="6 7">
    <name type="scientific">Nostoc favosum CHAB5714</name>
    <dbReference type="NCBI Taxonomy" id="2780399"/>
    <lineage>
        <taxon>Bacteria</taxon>
        <taxon>Bacillati</taxon>
        <taxon>Cyanobacteriota</taxon>
        <taxon>Cyanophyceae</taxon>
        <taxon>Nostocales</taxon>
        <taxon>Nostocaceae</taxon>
        <taxon>Nostoc</taxon>
        <taxon>Nostoc favosum</taxon>
    </lineage>
</organism>
<dbReference type="SUPFAM" id="SSF102114">
    <property type="entry name" value="Radical SAM enzymes"/>
    <property type="match status" value="1"/>
</dbReference>
<feature type="domain" description="Radical SAM core" evidence="5">
    <location>
        <begin position="3"/>
        <end position="224"/>
    </location>
</feature>
<dbReference type="SFLD" id="SFLDS00029">
    <property type="entry name" value="Radical_SAM"/>
    <property type="match status" value="1"/>
</dbReference>
<dbReference type="InterPro" id="IPR013785">
    <property type="entry name" value="Aldolase_TIM"/>
</dbReference>
<comment type="caution">
    <text evidence="6">The sequence shown here is derived from an EMBL/GenBank/DDBJ whole genome shotgun (WGS) entry which is preliminary data.</text>
</comment>
<evidence type="ECO:0000256" key="2">
    <source>
        <dbReference type="ARBA" id="ARBA00022723"/>
    </source>
</evidence>
<evidence type="ECO:0000256" key="1">
    <source>
        <dbReference type="ARBA" id="ARBA00022691"/>
    </source>
</evidence>
<proteinExistence type="predicted"/>
<dbReference type="PANTHER" id="PTHR11228:SF7">
    <property type="entry name" value="PQQA PEPTIDE CYCLASE"/>
    <property type="match status" value="1"/>
</dbReference>
<dbReference type="InterPro" id="IPR023885">
    <property type="entry name" value="4Fe4S-binding_SPASM_dom"/>
</dbReference>
<evidence type="ECO:0000313" key="7">
    <source>
        <dbReference type="Proteomes" id="UP001199525"/>
    </source>
</evidence>
<evidence type="ECO:0000256" key="3">
    <source>
        <dbReference type="ARBA" id="ARBA00023004"/>
    </source>
</evidence>
<dbReference type="Pfam" id="PF13186">
    <property type="entry name" value="SPASM"/>
    <property type="match status" value="1"/>
</dbReference>
<evidence type="ECO:0000256" key="4">
    <source>
        <dbReference type="ARBA" id="ARBA00023014"/>
    </source>
</evidence>
<dbReference type="RefSeq" id="WP_229484529.1">
    <property type="nucleotide sequence ID" value="NZ_JAIVFQ010000011.1"/>
</dbReference>
<keyword evidence="2" id="KW-0479">Metal-binding</keyword>
<dbReference type="SFLD" id="SFLDG01386">
    <property type="entry name" value="main_SPASM_domain-containing"/>
    <property type="match status" value="1"/>
</dbReference>
<gene>
    <name evidence="6" type="ORF">LC586_10840</name>
</gene>